<proteinExistence type="predicted"/>
<protein>
    <submittedName>
        <fullName evidence="2">Uncharacterized protein</fullName>
    </submittedName>
</protein>
<evidence type="ECO:0000313" key="1">
    <source>
        <dbReference type="Proteomes" id="UP000036681"/>
    </source>
</evidence>
<dbReference type="Proteomes" id="UP000036681">
    <property type="component" value="Unplaced"/>
</dbReference>
<keyword evidence="1" id="KW-1185">Reference proteome</keyword>
<accession>A0A0M3HGZ4</accession>
<evidence type="ECO:0000313" key="2">
    <source>
        <dbReference type="WBParaSite" id="ALUE_0000078901-mRNA-1"/>
    </source>
</evidence>
<name>A0A0M3HGZ4_ASCLU</name>
<reference evidence="2" key="1">
    <citation type="submission" date="2017-02" db="UniProtKB">
        <authorList>
            <consortium name="WormBaseParasite"/>
        </authorList>
    </citation>
    <scope>IDENTIFICATION</scope>
</reference>
<sequence length="46" mass="5380">MDVKMYTHESLCANIQEDHSYVSTRAILREAHRSSRCHDEQALFSL</sequence>
<dbReference type="AlphaFoldDB" id="A0A0M3HGZ4"/>
<dbReference type="WBParaSite" id="ALUE_0000078901-mRNA-1">
    <property type="protein sequence ID" value="ALUE_0000078901-mRNA-1"/>
    <property type="gene ID" value="ALUE_0000078901"/>
</dbReference>
<organism evidence="1 2">
    <name type="scientific">Ascaris lumbricoides</name>
    <name type="common">Giant roundworm</name>
    <dbReference type="NCBI Taxonomy" id="6252"/>
    <lineage>
        <taxon>Eukaryota</taxon>
        <taxon>Metazoa</taxon>
        <taxon>Ecdysozoa</taxon>
        <taxon>Nematoda</taxon>
        <taxon>Chromadorea</taxon>
        <taxon>Rhabditida</taxon>
        <taxon>Spirurina</taxon>
        <taxon>Ascaridomorpha</taxon>
        <taxon>Ascaridoidea</taxon>
        <taxon>Ascarididae</taxon>
        <taxon>Ascaris</taxon>
    </lineage>
</organism>